<dbReference type="PANTHER" id="PTHR20855">
    <property type="entry name" value="ADIPOR/PROGESTIN RECEPTOR-RELATED"/>
    <property type="match status" value="1"/>
</dbReference>
<dbReference type="GO" id="GO:0038023">
    <property type="term" value="F:signaling receptor activity"/>
    <property type="evidence" value="ECO:0000318"/>
    <property type="project" value="GO_Central"/>
</dbReference>
<feature type="transmembrane region" description="Helical" evidence="6">
    <location>
        <begin position="264"/>
        <end position="286"/>
    </location>
</feature>
<feature type="binding site" evidence="5">
    <location>
        <position position="339"/>
    </location>
    <ligand>
        <name>Zn(2+)</name>
        <dbReference type="ChEBI" id="CHEBI:29105"/>
    </ligand>
</feature>
<evidence type="ECO:0008006" key="10">
    <source>
        <dbReference type="Google" id="ProtNLM"/>
    </source>
</evidence>
<dbReference type="FunCoup" id="A0A2K1JII4">
    <property type="interactions" value="2902"/>
</dbReference>
<evidence type="ECO:0000256" key="1">
    <source>
        <dbReference type="ARBA" id="ARBA00004141"/>
    </source>
</evidence>
<evidence type="ECO:0000313" key="9">
    <source>
        <dbReference type="Proteomes" id="UP000006727"/>
    </source>
</evidence>
<evidence type="ECO:0000256" key="4">
    <source>
        <dbReference type="ARBA" id="ARBA00023136"/>
    </source>
</evidence>
<evidence type="ECO:0000313" key="8">
    <source>
        <dbReference type="EnsemblPlants" id="Pp3c14_14690V3.1"/>
    </source>
</evidence>
<keyword evidence="5" id="KW-0862">Zinc</keyword>
<evidence type="ECO:0000256" key="3">
    <source>
        <dbReference type="ARBA" id="ARBA00022989"/>
    </source>
</evidence>
<dbReference type="GO" id="GO:0009744">
    <property type="term" value="P:response to sucrose"/>
    <property type="evidence" value="ECO:0007669"/>
    <property type="project" value="UniProtKB-ARBA"/>
</dbReference>
<dbReference type="Gramene" id="Pp3c14_14690V3.4">
    <property type="protein sequence ID" value="Pp3c14_14690V3.4"/>
    <property type="gene ID" value="Pp3c14_14690"/>
</dbReference>
<keyword evidence="3 6" id="KW-1133">Transmembrane helix</keyword>
<dbReference type="EMBL" id="ABEU02000014">
    <property type="protein sequence ID" value="PNR41126.1"/>
    <property type="molecule type" value="Genomic_DNA"/>
</dbReference>
<evidence type="ECO:0000313" key="7">
    <source>
        <dbReference type="EMBL" id="PNR41126.1"/>
    </source>
</evidence>
<keyword evidence="2 6" id="KW-0812">Transmembrane</keyword>
<sequence>MGSEGQDESGELSSMGVTRRRNKVETVKEMNAVRSPLGSPRKAVLELWGSVKHQLVEFSALPAHLRDNNYILGHYRVDWSVKRALFSIFEMHNETFNVWTHLVGFLLFLGLTIYTATHLPNIVEPNTLHRWHSGIMESLPSYLHLPEALSSCVPGTFDGTRCVQRPITRWPFFVFLAGAMFCLLASAICHLFSCLSATAFYALMRIDYAGISTLIAASFYPPVYYSFMCNPVLCKMYLGLITTMGIGTILASLLPIFQTSEYRAFRASLFFTMGVSGIIPCVHKVLLYQDEPIAYKTLYMEIAMGVMYGLGALIYATRIPERWRPGTFDIIGNSHQVFHILVVAGAYTHYQGGLLYLKWRDATSCSMS</sequence>
<feature type="binding site" evidence="5">
    <location>
        <position position="190"/>
    </location>
    <ligand>
        <name>Zn(2+)</name>
        <dbReference type="ChEBI" id="CHEBI:29105"/>
    </ligand>
</feature>
<evidence type="ECO:0000256" key="6">
    <source>
        <dbReference type="SAM" id="Phobius"/>
    </source>
</evidence>
<dbReference type="GeneID" id="112291261"/>
<dbReference type="GO" id="GO:0046872">
    <property type="term" value="F:metal ion binding"/>
    <property type="evidence" value="ECO:0007669"/>
    <property type="project" value="UniProtKB-KW"/>
</dbReference>
<dbReference type="InterPro" id="IPR004254">
    <property type="entry name" value="AdipoR/HlyIII-related"/>
</dbReference>
<evidence type="ECO:0000256" key="2">
    <source>
        <dbReference type="ARBA" id="ARBA00022692"/>
    </source>
</evidence>
<accession>A0A2K1JII4</accession>
<evidence type="ECO:0000256" key="5">
    <source>
        <dbReference type="PIRSR" id="PIRSR604254-1"/>
    </source>
</evidence>
<feature type="transmembrane region" description="Helical" evidence="6">
    <location>
        <begin position="237"/>
        <end position="258"/>
    </location>
</feature>
<organism evidence="7">
    <name type="scientific">Physcomitrium patens</name>
    <name type="common">Spreading-leaved earth moss</name>
    <name type="synonym">Physcomitrella patens</name>
    <dbReference type="NCBI Taxonomy" id="3218"/>
    <lineage>
        <taxon>Eukaryota</taxon>
        <taxon>Viridiplantae</taxon>
        <taxon>Streptophyta</taxon>
        <taxon>Embryophyta</taxon>
        <taxon>Bryophyta</taxon>
        <taxon>Bryophytina</taxon>
        <taxon>Bryopsida</taxon>
        <taxon>Funariidae</taxon>
        <taxon>Funariales</taxon>
        <taxon>Funariaceae</taxon>
        <taxon>Physcomitrium</taxon>
    </lineage>
</organism>
<protein>
    <recommendedName>
        <fullName evidence="10">Heptahelical transmembrane protein 4-like</fullName>
    </recommendedName>
</protein>
<dbReference type="Pfam" id="PF03006">
    <property type="entry name" value="HlyIII"/>
    <property type="match status" value="1"/>
</dbReference>
<feature type="transmembrane region" description="Helical" evidence="6">
    <location>
        <begin position="298"/>
        <end position="317"/>
    </location>
</feature>
<feature type="binding site" evidence="5">
    <location>
        <position position="335"/>
    </location>
    <ligand>
        <name>Zn(2+)</name>
        <dbReference type="ChEBI" id="CHEBI:29105"/>
    </ligand>
</feature>
<dbReference type="EnsemblPlants" id="Pp3c14_14690V3.1">
    <property type="protein sequence ID" value="Pp3c14_14690V3.1"/>
    <property type="gene ID" value="Pp3c14_14690"/>
</dbReference>
<dbReference type="AlphaFoldDB" id="A0A2K1JII4"/>
<reference evidence="8" key="3">
    <citation type="submission" date="2020-12" db="UniProtKB">
        <authorList>
            <consortium name="EnsemblPlants"/>
        </authorList>
    </citation>
    <scope>IDENTIFICATION</scope>
</reference>
<keyword evidence="5" id="KW-0479">Metal-binding</keyword>
<dbReference type="OrthoDB" id="529367at2759"/>
<keyword evidence="9" id="KW-1185">Reference proteome</keyword>
<dbReference type="Proteomes" id="UP000006727">
    <property type="component" value="Chromosome 14"/>
</dbReference>
<feature type="transmembrane region" description="Helical" evidence="6">
    <location>
        <begin position="208"/>
        <end position="225"/>
    </location>
</feature>
<name>A0A2K1JII4_PHYPA</name>
<comment type="subcellular location">
    <subcellularLocation>
        <location evidence="1">Membrane</location>
        <topology evidence="1">Multi-pass membrane protein</topology>
    </subcellularLocation>
</comment>
<dbReference type="RefSeq" id="XP_024394185.1">
    <property type="nucleotide sequence ID" value="XM_024538417.2"/>
</dbReference>
<feature type="transmembrane region" description="Helical" evidence="6">
    <location>
        <begin position="98"/>
        <end position="116"/>
    </location>
</feature>
<reference evidence="7 9" key="1">
    <citation type="journal article" date="2008" name="Science">
        <title>The Physcomitrella genome reveals evolutionary insights into the conquest of land by plants.</title>
        <authorList>
            <person name="Rensing S."/>
            <person name="Lang D."/>
            <person name="Zimmer A."/>
            <person name="Terry A."/>
            <person name="Salamov A."/>
            <person name="Shapiro H."/>
            <person name="Nishiyama T."/>
            <person name="Perroud P.-F."/>
            <person name="Lindquist E."/>
            <person name="Kamisugi Y."/>
            <person name="Tanahashi T."/>
            <person name="Sakakibara K."/>
            <person name="Fujita T."/>
            <person name="Oishi K."/>
            <person name="Shin-I T."/>
            <person name="Kuroki Y."/>
            <person name="Toyoda A."/>
            <person name="Suzuki Y."/>
            <person name="Hashimoto A."/>
            <person name="Yamaguchi K."/>
            <person name="Sugano A."/>
            <person name="Kohara Y."/>
            <person name="Fujiyama A."/>
            <person name="Anterola A."/>
            <person name="Aoki S."/>
            <person name="Ashton N."/>
            <person name="Barbazuk W.B."/>
            <person name="Barker E."/>
            <person name="Bennetzen J."/>
            <person name="Bezanilla M."/>
            <person name="Blankenship R."/>
            <person name="Cho S.H."/>
            <person name="Dutcher S."/>
            <person name="Estelle M."/>
            <person name="Fawcett J.A."/>
            <person name="Gundlach H."/>
            <person name="Hanada K."/>
            <person name="Heyl A."/>
            <person name="Hicks K.A."/>
            <person name="Hugh J."/>
            <person name="Lohr M."/>
            <person name="Mayer K."/>
            <person name="Melkozernov A."/>
            <person name="Murata T."/>
            <person name="Nelson D."/>
            <person name="Pils B."/>
            <person name="Prigge M."/>
            <person name="Reiss B."/>
            <person name="Renner T."/>
            <person name="Rombauts S."/>
            <person name="Rushton P."/>
            <person name="Sanderfoot A."/>
            <person name="Schween G."/>
            <person name="Shiu S.-H."/>
            <person name="Stueber K."/>
            <person name="Theodoulou F.L."/>
            <person name="Tu H."/>
            <person name="Van de Peer Y."/>
            <person name="Verrier P.J."/>
            <person name="Waters E."/>
            <person name="Wood A."/>
            <person name="Yang L."/>
            <person name="Cove D."/>
            <person name="Cuming A."/>
            <person name="Hasebe M."/>
            <person name="Lucas S."/>
            <person name="Mishler D.B."/>
            <person name="Reski R."/>
            <person name="Grigoriev I."/>
            <person name="Quatrano R.S."/>
            <person name="Boore J.L."/>
        </authorList>
    </citation>
    <scope>NUCLEOTIDE SEQUENCE [LARGE SCALE GENOMIC DNA]</scope>
    <source>
        <strain evidence="8 9">cv. Gransden 2004</strain>
    </source>
</reference>
<keyword evidence="4 6" id="KW-0472">Membrane</keyword>
<dbReference type="GO" id="GO:0016020">
    <property type="term" value="C:membrane"/>
    <property type="evidence" value="ECO:0007669"/>
    <property type="project" value="UniProtKB-SubCell"/>
</dbReference>
<dbReference type="KEGG" id="ppp:112291261"/>
<reference evidence="7 9" key="2">
    <citation type="journal article" date="2018" name="Plant J.">
        <title>The Physcomitrella patens chromosome-scale assembly reveals moss genome structure and evolution.</title>
        <authorList>
            <person name="Lang D."/>
            <person name="Ullrich K.K."/>
            <person name="Murat F."/>
            <person name="Fuchs J."/>
            <person name="Jenkins J."/>
            <person name="Haas F.B."/>
            <person name="Piednoel M."/>
            <person name="Gundlach H."/>
            <person name="Van Bel M."/>
            <person name="Meyberg R."/>
            <person name="Vives C."/>
            <person name="Morata J."/>
            <person name="Symeonidi A."/>
            <person name="Hiss M."/>
            <person name="Muchero W."/>
            <person name="Kamisugi Y."/>
            <person name="Saleh O."/>
            <person name="Blanc G."/>
            <person name="Decker E.L."/>
            <person name="van Gessel N."/>
            <person name="Grimwood J."/>
            <person name="Hayes R.D."/>
            <person name="Graham S.W."/>
            <person name="Gunter L.E."/>
            <person name="McDaniel S.F."/>
            <person name="Hoernstein S.N.W."/>
            <person name="Larsson A."/>
            <person name="Li F.W."/>
            <person name="Perroud P.F."/>
            <person name="Phillips J."/>
            <person name="Ranjan P."/>
            <person name="Rokshar D.S."/>
            <person name="Rothfels C.J."/>
            <person name="Schneider L."/>
            <person name="Shu S."/>
            <person name="Stevenson D.W."/>
            <person name="Thummler F."/>
            <person name="Tillich M."/>
            <person name="Villarreal Aguilar J.C."/>
            <person name="Widiez T."/>
            <person name="Wong G.K."/>
            <person name="Wymore A."/>
            <person name="Zhang Y."/>
            <person name="Zimmer A.D."/>
            <person name="Quatrano R.S."/>
            <person name="Mayer K.F.X."/>
            <person name="Goodstein D."/>
            <person name="Casacuberta J.M."/>
            <person name="Vandepoele K."/>
            <person name="Reski R."/>
            <person name="Cuming A.C."/>
            <person name="Tuskan G.A."/>
            <person name="Maumus F."/>
            <person name="Salse J."/>
            <person name="Schmutz J."/>
            <person name="Rensing S.A."/>
        </authorList>
    </citation>
    <scope>NUCLEOTIDE SEQUENCE [LARGE SCALE GENOMIC DNA]</scope>
    <source>
        <strain evidence="8 9">cv. Gransden 2004</strain>
    </source>
</reference>
<feature type="transmembrane region" description="Helical" evidence="6">
    <location>
        <begin position="337"/>
        <end position="357"/>
    </location>
</feature>
<dbReference type="PANTHER" id="PTHR20855:SF132">
    <property type="entry name" value="HEPTAHELICAL TRANSMEMBRANE PROTEIN 4-LIKE"/>
    <property type="match status" value="1"/>
</dbReference>
<feature type="transmembrane region" description="Helical" evidence="6">
    <location>
        <begin position="173"/>
        <end position="202"/>
    </location>
</feature>
<dbReference type="Gramene" id="Pp3c14_14690V3.1">
    <property type="protein sequence ID" value="Pp3c14_14690V3.1"/>
    <property type="gene ID" value="Pp3c14_14690"/>
</dbReference>
<gene>
    <name evidence="8" type="primary">LOC112291261</name>
    <name evidence="7" type="ORF">PHYPA_018529</name>
</gene>
<dbReference type="PaxDb" id="3218-PP1S460_12V6.1"/>
<dbReference type="EnsemblPlants" id="Pp3c14_14690V3.4">
    <property type="protein sequence ID" value="Pp3c14_14690V3.4"/>
    <property type="gene ID" value="Pp3c14_14690"/>
</dbReference>
<proteinExistence type="predicted"/>
<dbReference type="GO" id="GO:0009725">
    <property type="term" value="P:response to hormone"/>
    <property type="evidence" value="ECO:0000318"/>
    <property type="project" value="GO_Central"/>
</dbReference>
<dbReference type="STRING" id="3218.A0A2K1JII4"/>